<evidence type="ECO:0000313" key="4">
    <source>
        <dbReference type="Proteomes" id="UP000263377"/>
    </source>
</evidence>
<accession>A0A373A097</accession>
<organism evidence="3 4">
    <name type="scientific">Kitasatospora xanthocidica</name>
    <dbReference type="NCBI Taxonomy" id="83382"/>
    <lineage>
        <taxon>Bacteria</taxon>
        <taxon>Bacillati</taxon>
        <taxon>Actinomycetota</taxon>
        <taxon>Actinomycetes</taxon>
        <taxon>Kitasatosporales</taxon>
        <taxon>Streptomycetaceae</taxon>
        <taxon>Kitasatospora</taxon>
    </lineage>
</organism>
<evidence type="ECO:0000256" key="1">
    <source>
        <dbReference type="SAM" id="MobiDB-lite"/>
    </source>
</evidence>
<dbReference type="InterPro" id="IPR000772">
    <property type="entry name" value="Ricin_B_lectin"/>
</dbReference>
<sequence>MGRARGPARLSRPAHHTRRRDPMRTTTRTRRLLASLGAVTAVAGAVVAGAPAAQAAQAGACDLSPSVGAFAAVNNGSGAGALDLFHNVEANGQPIIVWPANQSPAQTWSFWKYCDGTTAIAHGQGKVIDLDTGSGAVHLWDTPGGLDGLNRPAGDWMPANQKWRLTDEDHGWYLVRNAATGQCLTSNGGGQATGVASCDPAAPAQRWLLG</sequence>
<proteinExistence type="predicted"/>
<comment type="caution">
    <text evidence="3">The sequence shown here is derived from an EMBL/GenBank/DDBJ whole genome shotgun (WGS) entry which is preliminary data.</text>
</comment>
<dbReference type="Pfam" id="PF14200">
    <property type="entry name" value="RicinB_lectin_2"/>
    <property type="match status" value="1"/>
</dbReference>
<gene>
    <name evidence="3" type="ORF">DR950_27515</name>
</gene>
<dbReference type="EMBL" id="QVIG01000001">
    <property type="protein sequence ID" value="RGD61017.1"/>
    <property type="molecule type" value="Genomic_DNA"/>
</dbReference>
<protein>
    <recommendedName>
        <fullName evidence="2">Ricin B lectin domain-containing protein</fullName>
    </recommendedName>
</protein>
<evidence type="ECO:0000259" key="2">
    <source>
        <dbReference type="Pfam" id="PF14200"/>
    </source>
</evidence>
<dbReference type="Proteomes" id="UP000263377">
    <property type="component" value="Unassembled WGS sequence"/>
</dbReference>
<evidence type="ECO:0000313" key="3">
    <source>
        <dbReference type="EMBL" id="RGD61017.1"/>
    </source>
</evidence>
<feature type="domain" description="Ricin B lectin" evidence="2">
    <location>
        <begin position="159"/>
        <end position="208"/>
    </location>
</feature>
<dbReference type="PROSITE" id="PS50231">
    <property type="entry name" value="RICIN_B_LECTIN"/>
    <property type="match status" value="1"/>
</dbReference>
<dbReference type="SUPFAM" id="SSF50370">
    <property type="entry name" value="Ricin B-like lectins"/>
    <property type="match status" value="1"/>
</dbReference>
<feature type="compositionally biased region" description="Basic residues" evidence="1">
    <location>
        <begin position="12"/>
        <end position="27"/>
    </location>
</feature>
<keyword evidence="4" id="KW-1185">Reference proteome</keyword>
<feature type="region of interest" description="Disordered" evidence="1">
    <location>
        <begin position="1"/>
        <end position="27"/>
    </location>
</feature>
<dbReference type="AlphaFoldDB" id="A0A373A097"/>
<reference evidence="3 4" key="1">
    <citation type="submission" date="2018-08" db="EMBL/GenBank/DDBJ databases">
        <title>Diversity &amp; Physiological Properties of Lignin-Decomposing Actinobacteria from Soil.</title>
        <authorList>
            <person name="Roh S.G."/>
            <person name="Kim S.B."/>
        </authorList>
    </citation>
    <scope>NUCLEOTIDE SEQUENCE [LARGE SCALE GENOMIC DNA]</scope>
    <source>
        <strain evidence="3 4">MMS17-GH009</strain>
    </source>
</reference>
<dbReference type="CDD" id="cd00161">
    <property type="entry name" value="beta-trefoil_Ricin-like"/>
    <property type="match status" value="1"/>
</dbReference>
<dbReference type="Gene3D" id="2.80.10.50">
    <property type="match status" value="2"/>
</dbReference>
<dbReference type="InterPro" id="IPR035992">
    <property type="entry name" value="Ricin_B-like_lectins"/>
</dbReference>
<name>A0A373A097_9ACTN</name>